<keyword evidence="6" id="KW-1185">Reference proteome</keyword>
<dbReference type="InterPro" id="IPR002423">
    <property type="entry name" value="Cpn60/GroEL/TCP-1"/>
</dbReference>
<evidence type="ECO:0000256" key="2">
    <source>
        <dbReference type="ARBA" id="ARBA00022741"/>
    </source>
</evidence>
<dbReference type="InterPro" id="IPR027409">
    <property type="entry name" value="GroEL-like_apical_dom_sf"/>
</dbReference>
<dbReference type="Proteomes" id="UP000246991">
    <property type="component" value="Unassembled WGS sequence"/>
</dbReference>
<dbReference type="SUPFAM" id="SSF48592">
    <property type="entry name" value="GroEL equatorial domain-like"/>
    <property type="match status" value="1"/>
</dbReference>
<proteinExistence type="inferred from homology"/>
<keyword evidence="4" id="KW-0143">Chaperone</keyword>
<dbReference type="EMBL" id="PYWC01000051">
    <property type="protein sequence ID" value="PWW75117.1"/>
    <property type="molecule type" value="Genomic_DNA"/>
</dbReference>
<evidence type="ECO:0000256" key="3">
    <source>
        <dbReference type="ARBA" id="ARBA00022840"/>
    </source>
</evidence>
<dbReference type="GO" id="GO:0005524">
    <property type="term" value="F:ATP binding"/>
    <property type="evidence" value="ECO:0007669"/>
    <property type="project" value="UniProtKB-KW"/>
</dbReference>
<dbReference type="SUPFAM" id="SSF54849">
    <property type="entry name" value="GroEL-intermediate domain like"/>
    <property type="match status" value="1"/>
</dbReference>
<evidence type="ECO:0000256" key="1">
    <source>
        <dbReference type="ARBA" id="ARBA00008020"/>
    </source>
</evidence>
<reference evidence="5 6" key="1">
    <citation type="submission" date="2018-03" db="EMBL/GenBank/DDBJ databases">
        <title>Genomes of Pezizomycetes fungi and the evolution of truffles.</title>
        <authorList>
            <person name="Murat C."/>
            <person name="Payen T."/>
            <person name="Noel B."/>
            <person name="Kuo A."/>
            <person name="Martin F.M."/>
        </authorList>
    </citation>
    <scope>NUCLEOTIDE SEQUENCE [LARGE SCALE GENOMIC DNA]</scope>
    <source>
        <strain evidence="5">091103-1</strain>
    </source>
</reference>
<dbReference type="InterPro" id="IPR017998">
    <property type="entry name" value="Chaperone_TCP-1"/>
</dbReference>
<evidence type="ECO:0000256" key="4">
    <source>
        <dbReference type="ARBA" id="ARBA00023186"/>
    </source>
</evidence>
<dbReference type="InterPro" id="IPR027413">
    <property type="entry name" value="GROEL-like_equatorial_sf"/>
</dbReference>
<keyword evidence="3" id="KW-0067">ATP-binding</keyword>
<evidence type="ECO:0000313" key="5">
    <source>
        <dbReference type="EMBL" id="PWW75117.1"/>
    </source>
</evidence>
<comment type="similarity">
    <text evidence="1">Belongs to the TCP-1 chaperonin family.</text>
</comment>
<sequence length="386" mass="43448">MNTQSEKSQTGRKAQISSITAAKTEMLKMLLDPMGGIREIEVAHTAARSLIEWYYYCYCPAGEILAQNLEHLQCNIHPAVVIQAFQKALADVLAIAMHNLIQSYIGTKFTFRWWKLMFDLALLAVHTAVRDQRGRKEVNIKNHTRIEKILGGEIEDSRVLVGIMLNKDITHLTMRRRIENLRIFLLNCGLEYRGAGPQTNIEISMEEDWMFRPDLVNTEKRVSDLAQHYLLKGNVTALRRARKTNNNHVTCAVGATSVDRVDDINESDVSTKYGLCEIEKINSKACTILRRSPSKDILNQIECNIQVAIAVARKMAISVHLMISKSIEGVQQRPYRGVAEALEVVPRTLATNSGASPISILTQLCAKCVAKEHTWRLTATPVRLLT</sequence>
<accession>A0A317SND5</accession>
<dbReference type="OrthoDB" id="10248520at2759"/>
<dbReference type="Gene3D" id="1.10.560.10">
    <property type="entry name" value="GroEL-like equatorial domain"/>
    <property type="match status" value="1"/>
</dbReference>
<keyword evidence="2" id="KW-0547">Nucleotide-binding</keyword>
<comment type="caution">
    <text evidence="5">The sequence shown here is derived from an EMBL/GenBank/DDBJ whole genome shotgun (WGS) entry which is preliminary data.</text>
</comment>
<dbReference type="Gene3D" id="3.30.260.10">
    <property type="entry name" value="TCP-1-like chaperonin intermediate domain"/>
    <property type="match status" value="1"/>
</dbReference>
<dbReference type="STRING" id="42249.A0A317SND5"/>
<dbReference type="PANTHER" id="PTHR11353">
    <property type="entry name" value="CHAPERONIN"/>
    <property type="match status" value="1"/>
</dbReference>
<protein>
    <submittedName>
        <fullName evidence="5">GroEL apical domain-like protein</fullName>
    </submittedName>
</protein>
<dbReference type="AlphaFoldDB" id="A0A317SND5"/>
<dbReference type="SUPFAM" id="SSF52029">
    <property type="entry name" value="GroEL apical domain-like"/>
    <property type="match status" value="1"/>
</dbReference>
<dbReference type="Gene3D" id="3.50.7.10">
    <property type="entry name" value="GroEL"/>
    <property type="match status" value="1"/>
</dbReference>
<evidence type="ECO:0000313" key="6">
    <source>
        <dbReference type="Proteomes" id="UP000246991"/>
    </source>
</evidence>
<dbReference type="Pfam" id="PF00118">
    <property type="entry name" value="Cpn60_TCP1"/>
    <property type="match status" value="1"/>
</dbReference>
<name>A0A317SND5_9PEZI</name>
<dbReference type="InterPro" id="IPR027410">
    <property type="entry name" value="TCP-1-like_intermed_sf"/>
</dbReference>
<gene>
    <name evidence="5" type="ORF">C7212DRAFT_352479</name>
</gene>
<organism evidence="5 6">
    <name type="scientific">Tuber magnatum</name>
    <name type="common">white Piedmont truffle</name>
    <dbReference type="NCBI Taxonomy" id="42249"/>
    <lineage>
        <taxon>Eukaryota</taxon>
        <taxon>Fungi</taxon>
        <taxon>Dikarya</taxon>
        <taxon>Ascomycota</taxon>
        <taxon>Pezizomycotina</taxon>
        <taxon>Pezizomycetes</taxon>
        <taxon>Pezizales</taxon>
        <taxon>Tuberaceae</taxon>
        <taxon>Tuber</taxon>
    </lineage>
</organism>
<dbReference type="GO" id="GO:0140662">
    <property type="term" value="F:ATP-dependent protein folding chaperone"/>
    <property type="evidence" value="ECO:0007669"/>
    <property type="project" value="InterPro"/>
</dbReference>